<reference evidence="3 4" key="1">
    <citation type="submission" date="2019-08" db="EMBL/GenBank/DDBJ databases">
        <authorList>
            <person name="Guy L."/>
        </authorList>
    </citation>
    <scope>NUCLEOTIDE SEQUENCE [LARGE SCALE GENOMIC DNA]</scope>
    <source>
        <strain evidence="3 4">SGT-108</strain>
    </source>
</reference>
<sequence length="270" mass="29761">MSWCSHSVREHFQSLINQLVHFHDQCGKPKNQKEFSDIRLACAAALDFVYDDEMPHGADQIVATISTGIYQTMLSIGSKKTGGADNEEFIKGLLASTRELSLFRNACEREISQKEQDSKKQKQEVQAHQSIIEPVSEPRRTALTHLDSREELDVKIRSLGPLPTQSYSCLSFFQRAVSHYPKIMAASAMTGTMGLAYIGLNLLSHYAGPVLDSLLHADETGIGHQAVVATTLLLSAGVLCSVGMVKTCQLNAAETMENDEVSEHSRLLRV</sequence>
<feature type="transmembrane region" description="Helical" evidence="2">
    <location>
        <begin position="183"/>
        <end position="202"/>
    </location>
</feature>
<organism evidence="3 4">
    <name type="scientific">Aquicella siphonis</name>
    <dbReference type="NCBI Taxonomy" id="254247"/>
    <lineage>
        <taxon>Bacteria</taxon>
        <taxon>Pseudomonadati</taxon>
        <taxon>Pseudomonadota</taxon>
        <taxon>Gammaproteobacteria</taxon>
        <taxon>Legionellales</taxon>
        <taxon>Coxiellaceae</taxon>
        <taxon>Aquicella</taxon>
    </lineage>
</organism>
<evidence type="ECO:0000313" key="3">
    <source>
        <dbReference type="EMBL" id="VVC74816.1"/>
    </source>
</evidence>
<gene>
    <name evidence="3" type="ORF">AQUSIP_00880</name>
</gene>
<evidence type="ECO:0000313" key="4">
    <source>
        <dbReference type="Proteomes" id="UP000324194"/>
    </source>
</evidence>
<dbReference type="EMBL" id="LR699119">
    <property type="protein sequence ID" value="VVC74816.1"/>
    <property type="molecule type" value="Genomic_DNA"/>
</dbReference>
<dbReference type="RefSeq" id="WP_148337565.1">
    <property type="nucleotide sequence ID" value="NZ_LR699119.1"/>
</dbReference>
<dbReference type="KEGG" id="asip:AQUSIP_00880"/>
<keyword evidence="2" id="KW-0472">Membrane</keyword>
<accession>A0A5E4PER1</accession>
<feature type="transmembrane region" description="Helical" evidence="2">
    <location>
        <begin position="222"/>
        <end position="245"/>
    </location>
</feature>
<protein>
    <submittedName>
        <fullName evidence="3">Uncharacterized protein</fullName>
    </submittedName>
</protein>
<keyword evidence="2" id="KW-0812">Transmembrane</keyword>
<evidence type="ECO:0000256" key="2">
    <source>
        <dbReference type="SAM" id="Phobius"/>
    </source>
</evidence>
<dbReference type="Proteomes" id="UP000324194">
    <property type="component" value="Chromosome 1"/>
</dbReference>
<evidence type="ECO:0000256" key="1">
    <source>
        <dbReference type="SAM" id="MobiDB-lite"/>
    </source>
</evidence>
<feature type="compositionally biased region" description="Basic and acidic residues" evidence="1">
    <location>
        <begin position="113"/>
        <end position="125"/>
    </location>
</feature>
<keyword evidence="2" id="KW-1133">Transmembrane helix</keyword>
<name>A0A5E4PER1_9COXI</name>
<feature type="region of interest" description="Disordered" evidence="1">
    <location>
        <begin position="113"/>
        <end position="140"/>
    </location>
</feature>
<dbReference type="AlphaFoldDB" id="A0A5E4PER1"/>
<proteinExistence type="predicted"/>
<keyword evidence="4" id="KW-1185">Reference proteome</keyword>